<comment type="similarity">
    <text evidence="2">Belongs to the chromate ion transporter (CHR) (TC 2.A.51) family.</text>
</comment>
<evidence type="ECO:0000256" key="7">
    <source>
        <dbReference type="SAM" id="Phobius"/>
    </source>
</evidence>
<protein>
    <submittedName>
        <fullName evidence="8">Chromate transporter</fullName>
    </submittedName>
</protein>
<name>A0A9D2AY94_9SPHI</name>
<dbReference type="Proteomes" id="UP000824156">
    <property type="component" value="Unassembled WGS sequence"/>
</dbReference>
<dbReference type="Pfam" id="PF02417">
    <property type="entry name" value="Chromate_transp"/>
    <property type="match status" value="1"/>
</dbReference>
<dbReference type="GO" id="GO:0005886">
    <property type="term" value="C:plasma membrane"/>
    <property type="evidence" value="ECO:0007669"/>
    <property type="project" value="UniProtKB-SubCell"/>
</dbReference>
<sequence length="173" mass="18985">MSFTVFKIFTKIGMFTIGGGHAVIPLIEKDVVSRGWLSKKELNELISITDSLPGVFATNLAALVGYKINGFKGSLFAALGTIVAPFLIIILLALFFREFQNNLYVSKAFKALRPAVVALILTPCFTIIKVNKFSWKSFMVPLVAFILMVAFSFSPVLIVVMGCIGGLIYFNSF</sequence>
<gene>
    <name evidence="8" type="ORF">H9853_01075</name>
</gene>
<evidence type="ECO:0000256" key="4">
    <source>
        <dbReference type="ARBA" id="ARBA00022692"/>
    </source>
</evidence>
<dbReference type="EMBL" id="DXEZ01000027">
    <property type="protein sequence ID" value="HIX53589.1"/>
    <property type="molecule type" value="Genomic_DNA"/>
</dbReference>
<evidence type="ECO:0000256" key="1">
    <source>
        <dbReference type="ARBA" id="ARBA00004651"/>
    </source>
</evidence>
<keyword evidence="3" id="KW-1003">Cell membrane</keyword>
<dbReference type="GO" id="GO:0015109">
    <property type="term" value="F:chromate transmembrane transporter activity"/>
    <property type="evidence" value="ECO:0007669"/>
    <property type="project" value="InterPro"/>
</dbReference>
<keyword evidence="6 7" id="KW-0472">Membrane</keyword>
<accession>A0A9D2AY94</accession>
<proteinExistence type="inferred from homology"/>
<reference evidence="8" key="1">
    <citation type="journal article" date="2021" name="PeerJ">
        <title>Extensive microbial diversity within the chicken gut microbiome revealed by metagenomics and culture.</title>
        <authorList>
            <person name="Gilroy R."/>
            <person name="Ravi A."/>
            <person name="Getino M."/>
            <person name="Pursley I."/>
            <person name="Horton D.L."/>
            <person name="Alikhan N.F."/>
            <person name="Baker D."/>
            <person name="Gharbi K."/>
            <person name="Hall N."/>
            <person name="Watson M."/>
            <person name="Adriaenssens E.M."/>
            <person name="Foster-Nyarko E."/>
            <person name="Jarju S."/>
            <person name="Secka A."/>
            <person name="Antonio M."/>
            <person name="Oren A."/>
            <person name="Chaudhuri R.R."/>
            <person name="La Ragione R."/>
            <person name="Hildebrand F."/>
            <person name="Pallen M.J."/>
        </authorList>
    </citation>
    <scope>NUCLEOTIDE SEQUENCE</scope>
    <source>
        <strain evidence="8">1719</strain>
    </source>
</reference>
<feature type="transmembrane region" description="Helical" evidence="7">
    <location>
        <begin position="111"/>
        <end position="130"/>
    </location>
</feature>
<evidence type="ECO:0000256" key="5">
    <source>
        <dbReference type="ARBA" id="ARBA00022989"/>
    </source>
</evidence>
<feature type="transmembrane region" description="Helical" evidence="7">
    <location>
        <begin position="142"/>
        <end position="170"/>
    </location>
</feature>
<dbReference type="InterPro" id="IPR052518">
    <property type="entry name" value="CHR_Transporter"/>
</dbReference>
<evidence type="ECO:0000313" key="9">
    <source>
        <dbReference type="Proteomes" id="UP000824156"/>
    </source>
</evidence>
<dbReference type="PANTHER" id="PTHR43663:SF2">
    <property type="entry name" value="CHROMATE TRANSPORT PROTEIN-RELATED"/>
    <property type="match status" value="1"/>
</dbReference>
<evidence type="ECO:0000256" key="6">
    <source>
        <dbReference type="ARBA" id="ARBA00023136"/>
    </source>
</evidence>
<dbReference type="InterPro" id="IPR003370">
    <property type="entry name" value="Chromate_transpt"/>
</dbReference>
<dbReference type="PANTHER" id="PTHR43663">
    <property type="entry name" value="CHROMATE TRANSPORT PROTEIN-RELATED"/>
    <property type="match status" value="1"/>
</dbReference>
<dbReference type="AlphaFoldDB" id="A0A9D2AY94"/>
<comment type="caution">
    <text evidence="8">The sequence shown here is derived from an EMBL/GenBank/DDBJ whole genome shotgun (WGS) entry which is preliminary data.</text>
</comment>
<comment type="subcellular location">
    <subcellularLocation>
        <location evidence="1">Cell membrane</location>
        <topology evidence="1">Multi-pass membrane protein</topology>
    </subcellularLocation>
</comment>
<evidence type="ECO:0000256" key="2">
    <source>
        <dbReference type="ARBA" id="ARBA00005262"/>
    </source>
</evidence>
<evidence type="ECO:0000313" key="8">
    <source>
        <dbReference type="EMBL" id="HIX53589.1"/>
    </source>
</evidence>
<evidence type="ECO:0000256" key="3">
    <source>
        <dbReference type="ARBA" id="ARBA00022475"/>
    </source>
</evidence>
<keyword evidence="5 7" id="KW-1133">Transmembrane helix</keyword>
<keyword evidence="4 7" id="KW-0812">Transmembrane</keyword>
<feature type="transmembrane region" description="Helical" evidence="7">
    <location>
        <begin position="75"/>
        <end position="96"/>
    </location>
</feature>
<organism evidence="8 9">
    <name type="scientific">Candidatus Sphingobacterium stercoripullorum</name>
    <dbReference type="NCBI Taxonomy" id="2838759"/>
    <lineage>
        <taxon>Bacteria</taxon>
        <taxon>Pseudomonadati</taxon>
        <taxon>Bacteroidota</taxon>
        <taxon>Sphingobacteriia</taxon>
        <taxon>Sphingobacteriales</taxon>
        <taxon>Sphingobacteriaceae</taxon>
        <taxon>Sphingobacterium</taxon>
    </lineage>
</organism>
<reference evidence="8" key="2">
    <citation type="submission" date="2021-04" db="EMBL/GenBank/DDBJ databases">
        <authorList>
            <person name="Gilroy R."/>
        </authorList>
    </citation>
    <scope>NUCLEOTIDE SEQUENCE</scope>
    <source>
        <strain evidence="8">1719</strain>
    </source>
</reference>